<dbReference type="PANTHER" id="PTHR40465">
    <property type="entry name" value="CHROMOSOME 1, WHOLE GENOME SHOTGUN SEQUENCE"/>
    <property type="match status" value="1"/>
</dbReference>
<proteinExistence type="predicted"/>
<dbReference type="Pfam" id="PF20152">
    <property type="entry name" value="DUF6534"/>
    <property type="match status" value="1"/>
</dbReference>
<reference evidence="4 5" key="1">
    <citation type="journal article" date="2019" name="Nat. Ecol. Evol.">
        <title>Megaphylogeny resolves global patterns of mushroom evolution.</title>
        <authorList>
            <person name="Varga T."/>
            <person name="Krizsan K."/>
            <person name="Foldi C."/>
            <person name="Dima B."/>
            <person name="Sanchez-Garcia M."/>
            <person name="Sanchez-Ramirez S."/>
            <person name="Szollosi G.J."/>
            <person name="Szarkandi J.G."/>
            <person name="Papp V."/>
            <person name="Albert L."/>
            <person name="Andreopoulos W."/>
            <person name="Angelini C."/>
            <person name="Antonin V."/>
            <person name="Barry K.W."/>
            <person name="Bougher N.L."/>
            <person name="Buchanan P."/>
            <person name="Buyck B."/>
            <person name="Bense V."/>
            <person name="Catcheside P."/>
            <person name="Chovatia M."/>
            <person name="Cooper J."/>
            <person name="Damon W."/>
            <person name="Desjardin D."/>
            <person name="Finy P."/>
            <person name="Geml J."/>
            <person name="Haridas S."/>
            <person name="Hughes K."/>
            <person name="Justo A."/>
            <person name="Karasinski D."/>
            <person name="Kautmanova I."/>
            <person name="Kiss B."/>
            <person name="Kocsube S."/>
            <person name="Kotiranta H."/>
            <person name="LaButti K.M."/>
            <person name="Lechner B.E."/>
            <person name="Liimatainen K."/>
            <person name="Lipzen A."/>
            <person name="Lukacs Z."/>
            <person name="Mihaltcheva S."/>
            <person name="Morgado L.N."/>
            <person name="Niskanen T."/>
            <person name="Noordeloos M.E."/>
            <person name="Ohm R.A."/>
            <person name="Ortiz-Santana B."/>
            <person name="Ovrebo C."/>
            <person name="Racz N."/>
            <person name="Riley R."/>
            <person name="Savchenko A."/>
            <person name="Shiryaev A."/>
            <person name="Soop K."/>
            <person name="Spirin V."/>
            <person name="Szebenyi C."/>
            <person name="Tomsovsky M."/>
            <person name="Tulloss R.E."/>
            <person name="Uehling J."/>
            <person name="Grigoriev I.V."/>
            <person name="Vagvolgyi C."/>
            <person name="Papp T."/>
            <person name="Martin F.M."/>
            <person name="Miettinen O."/>
            <person name="Hibbett D.S."/>
            <person name="Nagy L.G."/>
        </authorList>
    </citation>
    <scope>NUCLEOTIDE SEQUENCE [LARGE SCALE GENOMIC DNA]</scope>
    <source>
        <strain evidence="4 5">CBS 309.79</strain>
    </source>
</reference>
<feature type="compositionally biased region" description="Polar residues" evidence="1">
    <location>
        <begin position="332"/>
        <end position="357"/>
    </location>
</feature>
<evidence type="ECO:0000256" key="1">
    <source>
        <dbReference type="SAM" id="MobiDB-lite"/>
    </source>
</evidence>
<feature type="transmembrane region" description="Helical" evidence="2">
    <location>
        <begin position="125"/>
        <end position="146"/>
    </location>
</feature>
<dbReference type="PANTHER" id="PTHR40465:SF1">
    <property type="entry name" value="DUF6534 DOMAIN-CONTAINING PROTEIN"/>
    <property type="match status" value="1"/>
</dbReference>
<gene>
    <name evidence="4" type="ORF">BDV98DRAFT_568664</name>
</gene>
<dbReference type="OrthoDB" id="2681808at2759"/>
<evidence type="ECO:0000313" key="4">
    <source>
        <dbReference type="EMBL" id="TFL00760.1"/>
    </source>
</evidence>
<evidence type="ECO:0000256" key="2">
    <source>
        <dbReference type="SAM" id="Phobius"/>
    </source>
</evidence>
<dbReference type="EMBL" id="ML178827">
    <property type="protein sequence ID" value="TFL00760.1"/>
    <property type="molecule type" value="Genomic_DNA"/>
</dbReference>
<organism evidence="4 5">
    <name type="scientific">Pterulicium gracile</name>
    <dbReference type="NCBI Taxonomy" id="1884261"/>
    <lineage>
        <taxon>Eukaryota</taxon>
        <taxon>Fungi</taxon>
        <taxon>Dikarya</taxon>
        <taxon>Basidiomycota</taxon>
        <taxon>Agaricomycotina</taxon>
        <taxon>Agaricomycetes</taxon>
        <taxon>Agaricomycetidae</taxon>
        <taxon>Agaricales</taxon>
        <taxon>Pleurotineae</taxon>
        <taxon>Pterulaceae</taxon>
        <taxon>Pterulicium</taxon>
    </lineage>
</organism>
<keyword evidence="2" id="KW-0472">Membrane</keyword>
<feature type="transmembrane region" description="Helical" evidence="2">
    <location>
        <begin position="211"/>
        <end position="233"/>
    </location>
</feature>
<sequence>MNQSSVTPEAADFTNIAGPSVLGHLLSCALFGVLAVQLYVYTIAFKHDPRWLRVLVYTIFTLEVAFQGIEAYSAWYSLGAGWGKVANLKGYPLPTVAFSTLTGVITSLVHGFYSWRIAVLMRKYVVVVIIGLLSLVQLSMSIYVTVHVARAQGQAALAALHQTSKIITVWFSFSAAADVLITVAMTMLLLAARRRSHYVFTNTRLQNLIKYTVETGLITSCSVLIVLALFLALPEDRYHYILYYSLGKIYANTLMATLNARITFVTSGQVANSDTALMLRGQTNENDHLWTDLQHKSSASAPQKRGREDDLQVSVAKSTLVLRDDEDIEMSGKSSRQTRLTGDGSVSSHTLDANNRL</sequence>
<keyword evidence="2" id="KW-0812">Transmembrane</keyword>
<dbReference type="AlphaFoldDB" id="A0A5C3QHZ6"/>
<protein>
    <recommendedName>
        <fullName evidence="3">DUF6534 domain-containing protein</fullName>
    </recommendedName>
</protein>
<dbReference type="InterPro" id="IPR045339">
    <property type="entry name" value="DUF6534"/>
</dbReference>
<feature type="transmembrane region" description="Helical" evidence="2">
    <location>
        <begin position="54"/>
        <end position="75"/>
    </location>
</feature>
<feature type="domain" description="DUF6534" evidence="3">
    <location>
        <begin position="174"/>
        <end position="261"/>
    </location>
</feature>
<evidence type="ECO:0000259" key="3">
    <source>
        <dbReference type="Pfam" id="PF20152"/>
    </source>
</evidence>
<feature type="transmembrane region" description="Helical" evidence="2">
    <location>
        <begin position="95"/>
        <end position="113"/>
    </location>
</feature>
<keyword evidence="2" id="KW-1133">Transmembrane helix</keyword>
<evidence type="ECO:0000313" key="5">
    <source>
        <dbReference type="Proteomes" id="UP000305067"/>
    </source>
</evidence>
<feature type="region of interest" description="Disordered" evidence="1">
    <location>
        <begin position="327"/>
        <end position="357"/>
    </location>
</feature>
<accession>A0A5C3QHZ6</accession>
<keyword evidence="5" id="KW-1185">Reference proteome</keyword>
<feature type="transmembrane region" description="Helical" evidence="2">
    <location>
        <begin position="21"/>
        <end position="42"/>
    </location>
</feature>
<name>A0A5C3QHZ6_9AGAR</name>
<dbReference type="STRING" id="1884261.A0A5C3QHZ6"/>
<dbReference type="Proteomes" id="UP000305067">
    <property type="component" value="Unassembled WGS sequence"/>
</dbReference>
<feature type="transmembrane region" description="Helical" evidence="2">
    <location>
        <begin position="166"/>
        <end position="190"/>
    </location>
</feature>